<dbReference type="InterPro" id="IPR014718">
    <property type="entry name" value="GH-type_carb-bd"/>
</dbReference>
<gene>
    <name evidence="1" type="ORF">DL346_16565</name>
</gene>
<protein>
    <submittedName>
        <fullName evidence="1">DUF4432 domain-containing protein</fullName>
    </submittedName>
</protein>
<dbReference type="AlphaFoldDB" id="A0A328TWZ7"/>
<evidence type="ECO:0000313" key="1">
    <source>
        <dbReference type="EMBL" id="RAP75007.1"/>
    </source>
</evidence>
<dbReference type="InterPro" id="IPR027839">
    <property type="entry name" value="DUF4432"/>
</dbReference>
<dbReference type="GO" id="GO:0030246">
    <property type="term" value="F:carbohydrate binding"/>
    <property type="evidence" value="ECO:0007669"/>
    <property type="project" value="InterPro"/>
</dbReference>
<sequence length="346" mass="38202">MRLHGRHYTRREIEARVGRIEQVGGIRKMMLTEGKEAGSTVLQVRTGAGLAFDVMPEKGLDISSASFCGGSLSWQSANGDVHPAYYDDQELGWLRTASGGLLMTCGLISAGSPSKVDGRAYGLHGRAHHTPARQVVAEGWWEGDEYEMRIAGVLEETSMFGGHLRLRREIRCRLGENRVTIRDVVENAGFQASPQMMLYHVNFGYPLLTEEARIVFPDGGKVVPREADLPVEGYDRWDAPDPDYLERVYYHELPESADKRAAVTIHQPKFPVAAGSSQPIEVQLSWTTDTLPKLVQWKMPGAGLHALGLEPSNCGVEGMDIEWQRGSLVMLAPGASVGYELELTVR</sequence>
<name>A0A328TWZ7_9BACL</name>
<dbReference type="EMBL" id="QLUW01000003">
    <property type="protein sequence ID" value="RAP75007.1"/>
    <property type="molecule type" value="Genomic_DNA"/>
</dbReference>
<dbReference type="Gene3D" id="2.70.98.10">
    <property type="match status" value="1"/>
</dbReference>
<keyword evidence="2" id="KW-1185">Reference proteome</keyword>
<dbReference type="Proteomes" id="UP000249260">
    <property type="component" value="Unassembled WGS sequence"/>
</dbReference>
<dbReference type="Pfam" id="PF14486">
    <property type="entry name" value="DUF4432"/>
    <property type="match status" value="1"/>
</dbReference>
<comment type="caution">
    <text evidence="1">The sequence shown here is derived from an EMBL/GenBank/DDBJ whole genome shotgun (WGS) entry which is preliminary data.</text>
</comment>
<accession>A0A328TWZ7</accession>
<proteinExistence type="predicted"/>
<dbReference type="OrthoDB" id="9791280at2"/>
<organism evidence="1 2">
    <name type="scientific">Paenibacillus montanisoli</name>
    <dbReference type="NCBI Taxonomy" id="2081970"/>
    <lineage>
        <taxon>Bacteria</taxon>
        <taxon>Bacillati</taxon>
        <taxon>Bacillota</taxon>
        <taxon>Bacilli</taxon>
        <taxon>Bacillales</taxon>
        <taxon>Paenibacillaceae</taxon>
        <taxon>Paenibacillus</taxon>
    </lineage>
</organism>
<reference evidence="1 2" key="1">
    <citation type="submission" date="2018-06" db="EMBL/GenBank/DDBJ databases">
        <title>Paenibacillus montanisoli sp. nov., isolated from mountain area soil.</title>
        <authorList>
            <person name="Wu M."/>
        </authorList>
    </citation>
    <scope>NUCLEOTIDE SEQUENCE [LARGE SCALE GENOMIC DNA]</scope>
    <source>
        <strain evidence="1 2">RA17</strain>
    </source>
</reference>
<dbReference type="CDD" id="cd09023">
    <property type="entry name" value="Aldose_epim_Ec_c4013"/>
    <property type="match status" value="1"/>
</dbReference>
<evidence type="ECO:0000313" key="2">
    <source>
        <dbReference type="Proteomes" id="UP000249260"/>
    </source>
</evidence>
<dbReference type="RefSeq" id="WP_112883271.1">
    <property type="nucleotide sequence ID" value="NZ_QLUW01000003.1"/>
</dbReference>